<dbReference type="PANTHER" id="PTHR13683:SF800">
    <property type="entry name" value="EUKARYOTIC ASPARTYL PROTEASE FAMILY PROTEIN"/>
    <property type="match status" value="1"/>
</dbReference>
<evidence type="ECO:0000313" key="13">
    <source>
        <dbReference type="Proteomes" id="UP001153076"/>
    </source>
</evidence>
<keyword evidence="13" id="KW-1185">Reference proteome</keyword>
<dbReference type="FunFam" id="2.40.70.10:FF:000027">
    <property type="entry name" value="Aspartic proteinase Asp1 isoform A"/>
    <property type="match status" value="1"/>
</dbReference>
<proteinExistence type="inferred from homology"/>
<evidence type="ECO:0000256" key="2">
    <source>
        <dbReference type="ARBA" id="ARBA00022670"/>
    </source>
</evidence>
<dbReference type="InterPro" id="IPR032861">
    <property type="entry name" value="TAXi_N"/>
</dbReference>
<comment type="caution">
    <text evidence="12">The sequence shown here is derived from an EMBL/GenBank/DDBJ whole genome shotgun (WGS) entry which is preliminary data.</text>
</comment>
<keyword evidence="2" id="KW-0645">Protease</keyword>
<dbReference type="GO" id="GO:0006508">
    <property type="term" value="P:proteolysis"/>
    <property type="evidence" value="ECO:0007669"/>
    <property type="project" value="UniProtKB-KW"/>
</dbReference>
<reference evidence="12" key="1">
    <citation type="submission" date="2022-04" db="EMBL/GenBank/DDBJ databases">
        <title>Carnegiea gigantea Genome sequencing and assembly v2.</title>
        <authorList>
            <person name="Copetti D."/>
            <person name="Sanderson M.J."/>
            <person name="Burquez A."/>
            <person name="Wojciechowski M.F."/>
        </authorList>
    </citation>
    <scope>NUCLEOTIDE SEQUENCE</scope>
    <source>
        <strain evidence="12">SGP5-SGP5p</strain>
        <tissue evidence="12">Aerial part</tissue>
    </source>
</reference>
<dbReference type="GO" id="GO:0004190">
    <property type="term" value="F:aspartic-type endopeptidase activity"/>
    <property type="evidence" value="ECO:0007669"/>
    <property type="project" value="UniProtKB-KW"/>
</dbReference>
<feature type="active site" evidence="9">
    <location>
        <position position="762"/>
    </location>
</feature>
<comment type="similarity">
    <text evidence="1">Belongs to the peptidase A1 family.</text>
</comment>
<sequence>MKRVSTAMVAEPPSAALRPPPTRKKKTRELPNLSDCHCCKRRINSTNPKKRLRTLSSQWRIVLLCKSCHSLVESSQNCSYCLSTVSSSSMDSFYECKSCSRRIHRGCASKFNFGPGICDDFSVCFDCWAPKLLGNDYNSVCGGRIKRKLQVSGDLNLLESSRVCDSQYRAKLMEETANEANVAAHNKSAAIDEEAQLAIQLHKAMNSSPRIASNSCMLNINCVNVTELNANGKLDTFQQQAAIESRGFCQPTIDADDGNGVDADPFSNRELNGCLVEPRPDSLLKSYGAEDDKCNGNSNGYFITYSRRGQGSQNGRSKDSDGFLRMYNRRLMHVERGDPDRRVKIYAQKPSETLGYKNKSLYGSVNLEHGTLASTIARKSCIQSRALANASYVIRAWPGLPKRRASQLSTMESKGCTARVGHKLRTQWYLIKSDSFLELLAAPAVAFVFRLQSISHWHFSAALPLGNKGCSNEFGVSSYIDDARRPFYSYRGRPMLSAAISSSIMANRVASSVVLPIYGNVYPRGFYYVPINVGEPAKPYFLDPDTGSDLTWLQCDAPCVRCTRGKTQSTALNPRFNKNIVTAMQGAPHPLYRPSNDLIPARDPLCAAVQPEHYRPESPDQCDYEVEYADGGSSLGVLLRDAVPLNFTSGHRRTPRVAIGCGYDQIPGSSFHPLDGVLGLGKGRVSIVSQLSDQGLTRNVVGHCLSGEGGGYIFFGDNVYDPARVEWTPMSRDYRKHYSPGFAELTFGRKTTGVKNLLVVFDSGSSYTYFSSQAYQTLISLMTRELHRTSLRDAVDDDTLPVCWKGKKPFRSIRDVRKYFKPLALSFANGGRSSAHFDIPPENYLIVSIKGSVCLGILNGTEIGLQNYNIIGDISMQDRMVIYDNEKNMIGWGPGNCDRIPKGKAAAS</sequence>
<dbReference type="SUPFAM" id="SSF50630">
    <property type="entry name" value="Acid proteases"/>
    <property type="match status" value="1"/>
</dbReference>
<feature type="region of interest" description="Disordered" evidence="10">
    <location>
        <begin position="1"/>
        <end position="28"/>
    </location>
</feature>
<keyword evidence="6" id="KW-0378">Hydrolase</keyword>
<keyword evidence="4" id="KW-0677">Repeat</keyword>
<gene>
    <name evidence="12" type="ORF">Cgig2_024952</name>
</gene>
<dbReference type="AlphaFoldDB" id="A0A9Q1QG59"/>
<evidence type="ECO:0000256" key="5">
    <source>
        <dbReference type="ARBA" id="ARBA00022750"/>
    </source>
</evidence>
<evidence type="ECO:0000256" key="3">
    <source>
        <dbReference type="ARBA" id="ARBA00022729"/>
    </source>
</evidence>
<dbReference type="InterPro" id="IPR021109">
    <property type="entry name" value="Peptidase_aspartic_dom_sf"/>
</dbReference>
<dbReference type="OrthoDB" id="2747330at2759"/>
<dbReference type="Pfam" id="PF14541">
    <property type="entry name" value="TAXi_C"/>
    <property type="match status" value="1"/>
</dbReference>
<protein>
    <recommendedName>
        <fullName evidence="7">Aspartic proteinase Asp1</fullName>
    </recommendedName>
    <alternativeName>
        <fullName evidence="8">Nucellin-like protein</fullName>
    </alternativeName>
</protein>
<evidence type="ECO:0000256" key="6">
    <source>
        <dbReference type="ARBA" id="ARBA00022801"/>
    </source>
</evidence>
<evidence type="ECO:0000256" key="7">
    <source>
        <dbReference type="ARBA" id="ARBA00068871"/>
    </source>
</evidence>
<dbReference type="Proteomes" id="UP001153076">
    <property type="component" value="Unassembled WGS sequence"/>
</dbReference>
<dbReference type="Gene3D" id="2.40.70.10">
    <property type="entry name" value="Acid Proteases"/>
    <property type="match status" value="2"/>
</dbReference>
<evidence type="ECO:0000256" key="4">
    <source>
        <dbReference type="ARBA" id="ARBA00022737"/>
    </source>
</evidence>
<evidence type="ECO:0000259" key="11">
    <source>
        <dbReference type="PROSITE" id="PS51767"/>
    </source>
</evidence>
<evidence type="ECO:0000313" key="12">
    <source>
        <dbReference type="EMBL" id="KAJ8441223.1"/>
    </source>
</evidence>
<feature type="active site" evidence="9">
    <location>
        <position position="545"/>
    </location>
</feature>
<evidence type="ECO:0000256" key="1">
    <source>
        <dbReference type="ARBA" id="ARBA00007447"/>
    </source>
</evidence>
<keyword evidence="5" id="KW-0064">Aspartyl protease</keyword>
<dbReference type="PANTHER" id="PTHR13683">
    <property type="entry name" value="ASPARTYL PROTEASES"/>
    <property type="match status" value="1"/>
</dbReference>
<dbReference type="Pfam" id="PF14543">
    <property type="entry name" value="TAXi_N"/>
    <property type="match status" value="1"/>
</dbReference>
<dbReference type="InterPro" id="IPR032799">
    <property type="entry name" value="TAXi_C"/>
</dbReference>
<organism evidence="12 13">
    <name type="scientific">Carnegiea gigantea</name>
    <dbReference type="NCBI Taxonomy" id="171969"/>
    <lineage>
        <taxon>Eukaryota</taxon>
        <taxon>Viridiplantae</taxon>
        <taxon>Streptophyta</taxon>
        <taxon>Embryophyta</taxon>
        <taxon>Tracheophyta</taxon>
        <taxon>Spermatophyta</taxon>
        <taxon>Magnoliopsida</taxon>
        <taxon>eudicotyledons</taxon>
        <taxon>Gunneridae</taxon>
        <taxon>Pentapetalae</taxon>
        <taxon>Caryophyllales</taxon>
        <taxon>Cactineae</taxon>
        <taxon>Cactaceae</taxon>
        <taxon>Cactoideae</taxon>
        <taxon>Echinocereeae</taxon>
        <taxon>Carnegiea</taxon>
    </lineage>
</organism>
<accession>A0A9Q1QG59</accession>
<feature type="domain" description="Peptidase A1" evidence="11">
    <location>
        <begin position="527"/>
        <end position="893"/>
    </location>
</feature>
<dbReference type="PROSITE" id="PS51767">
    <property type="entry name" value="PEPTIDASE_A1"/>
    <property type="match status" value="1"/>
</dbReference>
<name>A0A9Q1QG59_9CARY</name>
<dbReference type="EMBL" id="JAKOGI010000174">
    <property type="protein sequence ID" value="KAJ8441223.1"/>
    <property type="molecule type" value="Genomic_DNA"/>
</dbReference>
<keyword evidence="3" id="KW-0732">Signal</keyword>
<evidence type="ECO:0000256" key="10">
    <source>
        <dbReference type="SAM" id="MobiDB-lite"/>
    </source>
</evidence>
<dbReference type="InterPro" id="IPR033121">
    <property type="entry name" value="PEPTIDASE_A1"/>
</dbReference>
<evidence type="ECO:0000256" key="9">
    <source>
        <dbReference type="PIRSR" id="PIRSR601461-1"/>
    </source>
</evidence>
<dbReference type="InterPro" id="IPR001461">
    <property type="entry name" value="Aspartic_peptidase_A1"/>
</dbReference>
<evidence type="ECO:0000256" key="8">
    <source>
        <dbReference type="ARBA" id="ARBA00077656"/>
    </source>
</evidence>
<dbReference type="FunFam" id="2.40.70.10:FF:000015">
    <property type="entry name" value="Aspartyl protease family protein"/>
    <property type="match status" value="1"/>
</dbReference>